<comment type="caution">
    <text evidence="1">The sequence shown here is derived from an EMBL/GenBank/DDBJ whole genome shotgun (WGS) entry which is preliminary data.</text>
</comment>
<protein>
    <submittedName>
        <fullName evidence="1">Uncharacterized protein</fullName>
    </submittedName>
</protein>
<dbReference type="SUPFAM" id="SSF54197">
    <property type="entry name" value="HIT-like"/>
    <property type="match status" value="1"/>
</dbReference>
<dbReference type="EMBL" id="MNAD01000375">
    <property type="protein sequence ID" value="OJT13633.1"/>
    <property type="molecule type" value="Genomic_DNA"/>
</dbReference>
<dbReference type="Gene3D" id="3.30.428.10">
    <property type="entry name" value="HIT-like"/>
    <property type="match status" value="1"/>
</dbReference>
<dbReference type="AlphaFoldDB" id="A0A1M2W1F6"/>
<keyword evidence="2" id="KW-1185">Reference proteome</keyword>
<reference evidence="1 2" key="1">
    <citation type="submission" date="2016-10" db="EMBL/GenBank/DDBJ databases">
        <title>Genome sequence of the basidiomycete white-rot fungus Trametes pubescens.</title>
        <authorList>
            <person name="Makela M.R."/>
            <person name="Granchi Z."/>
            <person name="Peng M."/>
            <person name="De Vries R.P."/>
            <person name="Grigoriev I."/>
            <person name="Riley R."/>
            <person name="Hilden K."/>
        </authorList>
    </citation>
    <scope>NUCLEOTIDE SEQUENCE [LARGE SCALE GENOMIC DNA]</scope>
    <source>
        <strain evidence="1 2">FBCC735</strain>
    </source>
</reference>
<organism evidence="1 2">
    <name type="scientific">Trametes pubescens</name>
    <name type="common">White-rot fungus</name>
    <dbReference type="NCBI Taxonomy" id="154538"/>
    <lineage>
        <taxon>Eukaryota</taxon>
        <taxon>Fungi</taxon>
        <taxon>Dikarya</taxon>
        <taxon>Basidiomycota</taxon>
        <taxon>Agaricomycotina</taxon>
        <taxon>Agaricomycetes</taxon>
        <taxon>Polyporales</taxon>
        <taxon>Polyporaceae</taxon>
        <taxon>Trametes</taxon>
    </lineage>
</organism>
<accession>A0A1M2W1F6</accession>
<sequence length="52" mass="5893">MTSFIIKAHENRTLPPQWATDAGCVFCKIIRGEAPAYKLYENDRVVAILGHF</sequence>
<evidence type="ECO:0000313" key="1">
    <source>
        <dbReference type="EMBL" id="OJT13633.1"/>
    </source>
</evidence>
<dbReference type="OrthoDB" id="672793at2759"/>
<proteinExistence type="predicted"/>
<dbReference type="Proteomes" id="UP000184267">
    <property type="component" value="Unassembled WGS sequence"/>
</dbReference>
<evidence type="ECO:0000313" key="2">
    <source>
        <dbReference type="Proteomes" id="UP000184267"/>
    </source>
</evidence>
<dbReference type="STRING" id="154538.A0A1M2W1F6"/>
<name>A0A1M2W1F6_TRAPU</name>
<dbReference type="InterPro" id="IPR036265">
    <property type="entry name" value="HIT-like_sf"/>
</dbReference>
<gene>
    <name evidence="1" type="ORF">TRAPUB_9822</name>
</gene>